<dbReference type="AlphaFoldDB" id="A0A1R3KZ63"/>
<protein>
    <submittedName>
        <fullName evidence="1">Pentatricopeptide repeat-containing protein</fullName>
    </submittedName>
</protein>
<dbReference type="EMBL" id="AWUE01009448">
    <property type="protein sequence ID" value="OMP12385.1"/>
    <property type="molecule type" value="Genomic_DNA"/>
</dbReference>
<dbReference type="Proteomes" id="UP000187203">
    <property type="component" value="Unassembled WGS sequence"/>
</dbReference>
<proteinExistence type="predicted"/>
<sequence length="68" mass="7742">MDWCALFTSLTSYRSWLIELVRVTARQLGSSVTLLVGAPDPYGHRMIKSDTLRPVFRPLCSAFCSWFS</sequence>
<organism evidence="1 2">
    <name type="scientific">Corchorus olitorius</name>
    <dbReference type="NCBI Taxonomy" id="93759"/>
    <lineage>
        <taxon>Eukaryota</taxon>
        <taxon>Viridiplantae</taxon>
        <taxon>Streptophyta</taxon>
        <taxon>Embryophyta</taxon>
        <taxon>Tracheophyta</taxon>
        <taxon>Spermatophyta</taxon>
        <taxon>Magnoliopsida</taxon>
        <taxon>eudicotyledons</taxon>
        <taxon>Gunneridae</taxon>
        <taxon>Pentapetalae</taxon>
        <taxon>rosids</taxon>
        <taxon>malvids</taxon>
        <taxon>Malvales</taxon>
        <taxon>Malvaceae</taxon>
        <taxon>Grewioideae</taxon>
        <taxon>Apeibeae</taxon>
        <taxon>Corchorus</taxon>
    </lineage>
</organism>
<accession>A0A1R3KZ63</accession>
<evidence type="ECO:0000313" key="2">
    <source>
        <dbReference type="Proteomes" id="UP000187203"/>
    </source>
</evidence>
<reference evidence="2" key="1">
    <citation type="submission" date="2013-09" db="EMBL/GenBank/DDBJ databases">
        <title>Corchorus olitorius genome sequencing.</title>
        <authorList>
            <person name="Alam M."/>
            <person name="Haque M.S."/>
            <person name="Islam M.S."/>
            <person name="Emdad E.M."/>
            <person name="Islam M.M."/>
            <person name="Ahmed B."/>
            <person name="Halim A."/>
            <person name="Hossen Q.M.M."/>
            <person name="Hossain M.Z."/>
            <person name="Ahmed R."/>
            <person name="Khan M.M."/>
            <person name="Islam R."/>
            <person name="Rashid M.M."/>
            <person name="Khan S.A."/>
            <person name="Rahman M.S."/>
            <person name="Alam M."/>
            <person name="Yahiya A.S."/>
            <person name="Khan M.S."/>
            <person name="Azam M.S."/>
            <person name="Haque T."/>
            <person name="Lashkar M.Z.H."/>
            <person name="Akhand A.I."/>
            <person name="Morshed G."/>
            <person name="Roy S."/>
            <person name="Uddin K.S."/>
            <person name="Rabeya T."/>
            <person name="Hossain A.S."/>
            <person name="Chowdhury A."/>
            <person name="Snigdha A.R."/>
            <person name="Mortoza M.S."/>
            <person name="Matin S.A."/>
            <person name="Hoque S.M.E."/>
            <person name="Islam M.K."/>
            <person name="Roy D.K."/>
            <person name="Haider R."/>
            <person name="Moosa M.M."/>
            <person name="Elias S.M."/>
            <person name="Hasan A.M."/>
            <person name="Jahan S."/>
            <person name="Shafiuddin M."/>
            <person name="Mahmood N."/>
            <person name="Shommy N.S."/>
        </authorList>
    </citation>
    <scope>NUCLEOTIDE SEQUENCE [LARGE SCALE GENOMIC DNA]</scope>
    <source>
        <strain evidence="2">cv. O-4</strain>
    </source>
</reference>
<comment type="caution">
    <text evidence="1">The sequence shown here is derived from an EMBL/GenBank/DDBJ whole genome shotgun (WGS) entry which is preliminary data.</text>
</comment>
<gene>
    <name evidence="1" type="ORF">COLO4_03263</name>
</gene>
<evidence type="ECO:0000313" key="1">
    <source>
        <dbReference type="EMBL" id="OMP12385.1"/>
    </source>
</evidence>
<name>A0A1R3KZ63_9ROSI</name>
<keyword evidence="2" id="KW-1185">Reference proteome</keyword>